<dbReference type="Pfam" id="PF00858">
    <property type="entry name" value="ASC"/>
    <property type="match status" value="1"/>
</dbReference>
<keyword evidence="8 12" id="KW-0406">Ion transport</keyword>
<comment type="similarity">
    <text evidence="2 12">Belongs to the amiloride-sensitive sodium channel (TC 1.A.6) family.</text>
</comment>
<evidence type="ECO:0000256" key="11">
    <source>
        <dbReference type="ARBA" id="ARBA00023303"/>
    </source>
</evidence>
<evidence type="ECO:0000256" key="3">
    <source>
        <dbReference type="ARBA" id="ARBA00022448"/>
    </source>
</evidence>
<keyword evidence="6 13" id="KW-1133">Transmembrane helix</keyword>
<dbReference type="PANTHER" id="PTHR11690">
    <property type="entry name" value="AMILORIDE-SENSITIVE SODIUM CHANNEL-RELATED"/>
    <property type="match status" value="1"/>
</dbReference>
<evidence type="ECO:0000256" key="6">
    <source>
        <dbReference type="ARBA" id="ARBA00022989"/>
    </source>
</evidence>
<evidence type="ECO:0000256" key="9">
    <source>
        <dbReference type="ARBA" id="ARBA00023136"/>
    </source>
</evidence>
<evidence type="ECO:0000313" key="15">
    <source>
        <dbReference type="Proteomes" id="UP000606786"/>
    </source>
</evidence>
<dbReference type="PANTHER" id="PTHR11690:SF157">
    <property type="entry name" value="PICKPOCKET 15"/>
    <property type="match status" value="1"/>
</dbReference>
<reference evidence="14" key="1">
    <citation type="submission" date="2020-11" db="EMBL/GenBank/DDBJ databases">
        <authorList>
            <person name="Whitehead M."/>
        </authorList>
    </citation>
    <scope>NUCLEOTIDE SEQUENCE</scope>
    <source>
        <strain evidence="14">EGII</strain>
    </source>
</reference>
<feature type="transmembrane region" description="Helical" evidence="13">
    <location>
        <begin position="327"/>
        <end position="353"/>
    </location>
</feature>
<keyword evidence="4 12" id="KW-0894">Sodium channel</keyword>
<evidence type="ECO:0000256" key="10">
    <source>
        <dbReference type="ARBA" id="ARBA00023201"/>
    </source>
</evidence>
<dbReference type="Gene3D" id="1.10.287.770">
    <property type="entry name" value="YojJ-like"/>
    <property type="match status" value="1"/>
</dbReference>
<keyword evidence="15" id="KW-1185">Reference proteome</keyword>
<evidence type="ECO:0000256" key="8">
    <source>
        <dbReference type="ARBA" id="ARBA00023065"/>
    </source>
</evidence>
<keyword evidence="10 12" id="KW-0739">Sodium transport</keyword>
<keyword evidence="9 13" id="KW-0472">Membrane</keyword>
<evidence type="ECO:0000256" key="4">
    <source>
        <dbReference type="ARBA" id="ARBA00022461"/>
    </source>
</evidence>
<evidence type="ECO:0000313" key="14">
    <source>
        <dbReference type="EMBL" id="CAD6991387.1"/>
    </source>
</evidence>
<dbReference type="OrthoDB" id="5874059at2759"/>
<comment type="subcellular location">
    <subcellularLocation>
        <location evidence="1">Membrane</location>
        <topology evidence="1">Multi-pass membrane protein</topology>
    </subcellularLocation>
</comment>
<dbReference type="InterPro" id="IPR001873">
    <property type="entry name" value="ENaC"/>
</dbReference>
<dbReference type="PRINTS" id="PR01078">
    <property type="entry name" value="AMINACHANNEL"/>
</dbReference>
<keyword evidence="3 12" id="KW-0813">Transport</keyword>
<keyword evidence="5 12" id="KW-0812">Transmembrane</keyword>
<organism evidence="14 15">
    <name type="scientific">Ceratitis capitata</name>
    <name type="common">Mediterranean fruit fly</name>
    <name type="synonym">Tephritis capitata</name>
    <dbReference type="NCBI Taxonomy" id="7213"/>
    <lineage>
        <taxon>Eukaryota</taxon>
        <taxon>Metazoa</taxon>
        <taxon>Ecdysozoa</taxon>
        <taxon>Arthropoda</taxon>
        <taxon>Hexapoda</taxon>
        <taxon>Insecta</taxon>
        <taxon>Pterygota</taxon>
        <taxon>Neoptera</taxon>
        <taxon>Endopterygota</taxon>
        <taxon>Diptera</taxon>
        <taxon>Brachycera</taxon>
        <taxon>Muscomorpha</taxon>
        <taxon>Tephritoidea</taxon>
        <taxon>Tephritidae</taxon>
        <taxon>Ceratitis</taxon>
        <taxon>Ceratitis</taxon>
    </lineage>
</organism>
<dbReference type="Proteomes" id="UP000606786">
    <property type="component" value="Unassembled WGS sequence"/>
</dbReference>
<evidence type="ECO:0000256" key="2">
    <source>
        <dbReference type="ARBA" id="ARBA00007193"/>
    </source>
</evidence>
<evidence type="ECO:0000256" key="13">
    <source>
        <dbReference type="SAM" id="Phobius"/>
    </source>
</evidence>
<dbReference type="EMBL" id="CAJHJT010000001">
    <property type="protein sequence ID" value="CAD6991387.1"/>
    <property type="molecule type" value="Genomic_DNA"/>
</dbReference>
<sequence>MTKLIKQWHIAIETSYPEEYDYDIEIFVLKLIFPHEYNTGNARAHCFDKEGTDAECPHTGHRALTEKLHQNCTNVLLECSLGSRAFNCCHYFRPILTPYGYCFLLNSMQNNHPDSQYWFPNVVEDNHVTMRLLTEVAVEVFVINKEDIPYANLAGITTKVATPGKHTDFQLSLQEMVNDMDVREVSPEHRGCRFPEEVIPHSSFRFYSFSTCIVDCIGALQMKYCNCTMFNLMPTARKDRPDCDYNGFLCLEKETKVAPDIKMLLPWPENNETCDCLPSCTEHDLRTVSEYSPRNRKGDKRRSVAISLVDRPTERYRRQALRTRLDVVVTIGGILGLFLGASILSLIEFIYYFTIRFYNNTRMAKNSNSVQRAVKAQGDGNKIQAKTAIQVILMLLSRS</sequence>
<name>A0A811TZW2_CERCA</name>
<dbReference type="AlphaFoldDB" id="A0A811TZW2"/>
<dbReference type="GO" id="GO:0015280">
    <property type="term" value="F:ligand-gated sodium channel activity"/>
    <property type="evidence" value="ECO:0007669"/>
    <property type="project" value="TreeGrafter"/>
</dbReference>
<keyword evidence="7" id="KW-0915">Sodium</keyword>
<proteinExistence type="inferred from homology"/>
<evidence type="ECO:0000256" key="12">
    <source>
        <dbReference type="RuleBase" id="RU000679"/>
    </source>
</evidence>
<gene>
    <name evidence="14" type="ORF">CCAP1982_LOCUS314</name>
</gene>
<protein>
    <submittedName>
        <fullName evidence="14">(Mediterranean fruit fly) hypothetical protein</fullName>
    </submittedName>
</protein>
<accession>A0A811TZW2</accession>
<evidence type="ECO:0000256" key="1">
    <source>
        <dbReference type="ARBA" id="ARBA00004141"/>
    </source>
</evidence>
<comment type="caution">
    <text evidence="14">The sequence shown here is derived from an EMBL/GenBank/DDBJ whole genome shotgun (WGS) entry which is preliminary data.</text>
</comment>
<evidence type="ECO:0000256" key="7">
    <source>
        <dbReference type="ARBA" id="ARBA00023053"/>
    </source>
</evidence>
<evidence type="ECO:0000256" key="5">
    <source>
        <dbReference type="ARBA" id="ARBA00022692"/>
    </source>
</evidence>
<dbReference type="Gene3D" id="2.60.470.10">
    <property type="entry name" value="Acid-sensing ion channels like domains"/>
    <property type="match status" value="1"/>
</dbReference>
<keyword evidence="11 12" id="KW-0407">Ion channel</keyword>
<dbReference type="GO" id="GO:0005886">
    <property type="term" value="C:plasma membrane"/>
    <property type="evidence" value="ECO:0007669"/>
    <property type="project" value="TreeGrafter"/>
</dbReference>